<dbReference type="EMBL" id="JASPKY010001058">
    <property type="protein sequence ID" value="KAK9679238.1"/>
    <property type="molecule type" value="Genomic_DNA"/>
</dbReference>
<comment type="caution">
    <text evidence="2">The sequence shown here is derived from an EMBL/GenBank/DDBJ whole genome shotgun (WGS) entry which is preliminary data.</text>
</comment>
<feature type="compositionally biased region" description="Basic and acidic residues" evidence="1">
    <location>
        <begin position="28"/>
        <end position="39"/>
    </location>
</feature>
<feature type="region of interest" description="Disordered" evidence="1">
    <location>
        <begin position="221"/>
        <end position="254"/>
    </location>
</feature>
<proteinExistence type="predicted"/>
<feature type="region of interest" description="Disordered" evidence="1">
    <location>
        <begin position="1"/>
        <end position="120"/>
    </location>
</feature>
<feature type="compositionally biased region" description="Low complexity" evidence="1">
    <location>
        <begin position="237"/>
        <end position="253"/>
    </location>
</feature>
<protein>
    <submittedName>
        <fullName evidence="2">Uncharacterized protein</fullName>
    </submittedName>
</protein>
<name>A0AAW1HS75_POPJA</name>
<feature type="compositionally biased region" description="Basic residues" evidence="1">
    <location>
        <begin position="109"/>
        <end position="120"/>
    </location>
</feature>
<sequence length="272" mass="30533">MNNPSILTIACKKEREEGEGSGEEERGEGEGSGERERGRVWIRGRGVPGRGGRERGRVWIRGRGVPGRGGRGRGGRGRGEEERGEGEGSGERERGRVWIRGRGMPGRGGRGRGGRGRGGRGRVISIYNNLKNAIKKHATPVSNWRAYNIAHFEDNIYRNYAIARLKSMKAEHTSDLNSDIDEKRRRIQKVFSDDRSEDENYVSKILPNPPTLKKARHIERQQLPSERLPNTHEELPSTSSTTSLSRNSTKTNSVSGWYVTNHMSTYGFNKHC</sequence>
<keyword evidence="3" id="KW-1185">Reference proteome</keyword>
<reference evidence="2 3" key="1">
    <citation type="journal article" date="2024" name="BMC Genomics">
        <title>De novo assembly and annotation of Popillia japonica's genome with initial clues to its potential as an invasive pest.</title>
        <authorList>
            <person name="Cucini C."/>
            <person name="Boschi S."/>
            <person name="Funari R."/>
            <person name="Cardaioli E."/>
            <person name="Iannotti N."/>
            <person name="Marturano G."/>
            <person name="Paoli F."/>
            <person name="Bruttini M."/>
            <person name="Carapelli A."/>
            <person name="Frati F."/>
            <person name="Nardi F."/>
        </authorList>
    </citation>
    <scope>NUCLEOTIDE SEQUENCE [LARGE SCALE GENOMIC DNA]</scope>
    <source>
        <strain evidence="2">DMR45628</strain>
    </source>
</reference>
<feature type="compositionally biased region" description="Basic and acidic residues" evidence="1">
    <location>
        <begin position="77"/>
        <end position="96"/>
    </location>
</feature>
<evidence type="ECO:0000256" key="1">
    <source>
        <dbReference type="SAM" id="MobiDB-lite"/>
    </source>
</evidence>
<accession>A0AAW1HS75</accession>
<evidence type="ECO:0000313" key="2">
    <source>
        <dbReference type="EMBL" id="KAK9679238.1"/>
    </source>
</evidence>
<gene>
    <name evidence="2" type="ORF">QE152_g40188</name>
</gene>
<evidence type="ECO:0000313" key="3">
    <source>
        <dbReference type="Proteomes" id="UP001458880"/>
    </source>
</evidence>
<organism evidence="2 3">
    <name type="scientific">Popillia japonica</name>
    <name type="common">Japanese beetle</name>
    <dbReference type="NCBI Taxonomy" id="7064"/>
    <lineage>
        <taxon>Eukaryota</taxon>
        <taxon>Metazoa</taxon>
        <taxon>Ecdysozoa</taxon>
        <taxon>Arthropoda</taxon>
        <taxon>Hexapoda</taxon>
        <taxon>Insecta</taxon>
        <taxon>Pterygota</taxon>
        <taxon>Neoptera</taxon>
        <taxon>Endopterygota</taxon>
        <taxon>Coleoptera</taxon>
        <taxon>Polyphaga</taxon>
        <taxon>Scarabaeiformia</taxon>
        <taxon>Scarabaeidae</taxon>
        <taxon>Rutelinae</taxon>
        <taxon>Popillia</taxon>
    </lineage>
</organism>
<dbReference type="AlphaFoldDB" id="A0AAW1HS75"/>
<dbReference type="Proteomes" id="UP001458880">
    <property type="component" value="Unassembled WGS sequence"/>
</dbReference>